<proteinExistence type="inferred from homology"/>
<evidence type="ECO:0000256" key="7">
    <source>
        <dbReference type="ARBA" id="ARBA00022984"/>
    </source>
</evidence>
<sequence>MPKRMLRIDISQQKIVLLENGDPLLGYPVATGRNGAGEQSGSGCTPRGLHKIRLKIGSGCPENCIFVGRRATGEIYSPALAAKHPERDWILTRILWLTGLESGLNRGGSVDTLRRYIYIHGSPDSEPFGVPVSHGCIRMRNHDLLDLFEQVETNMLVEIR</sequence>
<keyword evidence="8 9" id="KW-0961">Cell wall biogenesis/degradation</keyword>
<comment type="caution">
    <text evidence="11">The sequence shown here is derived from an EMBL/GenBank/DDBJ whole genome shotgun (WGS) entry which is preliminary data.</text>
</comment>
<evidence type="ECO:0000256" key="3">
    <source>
        <dbReference type="ARBA" id="ARBA00022676"/>
    </source>
</evidence>
<feature type="domain" description="L,D-TPase catalytic" evidence="10">
    <location>
        <begin position="4"/>
        <end position="160"/>
    </location>
</feature>
<dbReference type="PANTHER" id="PTHR30582:SF24">
    <property type="entry name" value="L,D-TRANSPEPTIDASE ERFK_SRFK-RELATED"/>
    <property type="match status" value="1"/>
</dbReference>
<accession>A0A370DXH6</accession>
<keyword evidence="5" id="KW-0378">Hydrolase</keyword>
<evidence type="ECO:0000256" key="6">
    <source>
        <dbReference type="ARBA" id="ARBA00022960"/>
    </source>
</evidence>
<dbReference type="GO" id="GO:0071555">
    <property type="term" value="P:cell wall organization"/>
    <property type="evidence" value="ECO:0007669"/>
    <property type="project" value="UniProtKB-UniRule"/>
</dbReference>
<dbReference type="GO" id="GO:0008360">
    <property type="term" value="P:regulation of cell shape"/>
    <property type="evidence" value="ECO:0007669"/>
    <property type="project" value="UniProtKB-UniRule"/>
</dbReference>
<comment type="pathway">
    <text evidence="1 9">Cell wall biogenesis; peptidoglycan biosynthesis.</text>
</comment>
<dbReference type="Gene3D" id="2.40.440.10">
    <property type="entry name" value="L,D-transpeptidase catalytic domain-like"/>
    <property type="match status" value="1"/>
</dbReference>
<evidence type="ECO:0000256" key="9">
    <source>
        <dbReference type="PROSITE-ProRule" id="PRU01373"/>
    </source>
</evidence>
<evidence type="ECO:0000256" key="1">
    <source>
        <dbReference type="ARBA" id="ARBA00004752"/>
    </source>
</evidence>
<evidence type="ECO:0000313" key="11">
    <source>
        <dbReference type="EMBL" id="RDH90775.1"/>
    </source>
</evidence>
<dbReference type="EMBL" id="QFXD01000151">
    <property type="protein sequence ID" value="RDH90775.1"/>
    <property type="molecule type" value="Genomic_DNA"/>
</dbReference>
<dbReference type="UniPathway" id="UPA00219"/>
<keyword evidence="7 9" id="KW-0573">Peptidoglycan synthesis</keyword>
<evidence type="ECO:0000259" key="10">
    <source>
        <dbReference type="PROSITE" id="PS52029"/>
    </source>
</evidence>
<keyword evidence="3" id="KW-0328">Glycosyltransferase</keyword>
<dbReference type="PROSITE" id="PS52029">
    <property type="entry name" value="LD_TPASE"/>
    <property type="match status" value="1"/>
</dbReference>
<dbReference type="SUPFAM" id="SSF141523">
    <property type="entry name" value="L,D-transpeptidase catalytic domain-like"/>
    <property type="match status" value="1"/>
</dbReference>
<dbReference type="InterPro" id="IPR050979">
    <property type="entry name" value="LD-transpeptidase"/>
</dbReference>
<evidence type="ECO:0000256" key="5">
    <source>
        <dbReference type="ARBA" id="ARBA00022801"/>
    </source>
</evidence>
<evidence type="ECO:0000256" key="4">
    <source>
        <dbReference type="ARBA" id="ARBA00022679"/>
    </source>
</evidence>
<dbReference type="InterPro" id="IPR005490">
    <property type="entry name" value="LD_TPept_cat_dom"/>
</dbReference>
<dbReference type="Pfam" id="PF03734">
    <property type="entry name" value="YkuD"/>
    <property type="match status" value="1"/>
</dbReference>
<dbReference type="GO" id="GO:0016757">
    <property type="term" value="F:glycosyltransferase activity"/>
    <property type="evidence" value="ECO:0007669"/>
    <property type="project" value="UniProtKB-KW"/>
</dbReference>
<protein>
    <recommendedName>
        <fullName evidence="10">L,D-TPase catalytic domain-containing protein</fullName>
    </recommendedName>
</protein>
<dbReference type="GO" id="GO:0005576">
    <property type="term" value="C:extracellular region"/>
    <property type="evidence" value="ECO:0007669"/>
    <property type="project" value="TreeGrafter"/>
</dbReference>
<dbReference type="CDD" id="cd16913">
    <property type="entry name" value="YkuD_like"/>
    <property type="match status" value="1"/>
</dbReference>
<evidence type="ECO:0000256" key="8">
    <source>
        <dbReference type="ARBA" id="ARBA00023316"/>
    </source>
</evidence>
<comment type="similarity">
    <text evidence="2">Belongs to the YkuD family.</text>
</comment>
<dbReference type="Proteomes" id="UP000255508">
    <property type="component" value="Unassembled WGS sequence"/>
</dbReference>
<keyword evidence="6 9" id="KW-0133">Cell shape</keyword>
<dbReference type="InterPro" id="IPR038063">
    <property type="entry name" value="Transpep_catalytic_dom"/>
</dbReference>
<organism evidence="11 12">
    <name type="scientific">endosymbiont of Lamellibrachia luymesi</name>
    <dbReference type="NCBI Taxonomy" id="2200907"/>
    <lineage>
        <taxon>Bacteria</taxon>
        <taxon>Pseudomonadati</taxon>
        <taxon>Pseudomonadota</taxon>
        <taxon>Gammaproteobacteria</taxon>
        <taxon>sulfur-oxidizing symbionts</taxon>
    </lineage>
</organism>
<dbReference type="GO" id="GO:0071972">
    <property type="term" value="F:peptidoglycan L,D-transpeptidase activity"/>
    <property type="evidence" value="ECO:0007669"/>
    <property type="project" value="TreeGrafter"/>
</dbReference>
<gene>
    <name evidence="11" type="ORF">DIZ79_08290</name>
</gene>
<reference evidence="11 12" key="1">
    <citation type="journal article" date="2018" name="ISME J.">
        <title>Endosymbiont genomes yield clues of tubeworm success.</title>
        <authorList>
            <person name="Li Y."/>
            <person name="Liles M.R."/>
            <person name="Halanych K.M."/>
        </authorList>
    </citation>
    <scope>NUCLEOTIDE SEQUENCE [LARGE SCALE GENOMIC DNA]</scope>
    <source>
        <strain evidence="11">A1422</strain>
    </source>
</reference>
<feature type="active site" description="Nucleophile" evidence="9">
    <location>
        <position position="136"/>
    </location>
</feature>
<name>A0A370DXH6_9GAMM</name>
<dbReference type="PANTHER" id="PTHR30582">
    <property type="entry name" value="L,D-TRANSPEPTIDASE"/>
    <property type="match status" value="1"/>
</dbReference>
<dbReference type="GO" id="GO:0018104">
    <property type="term" value="P:peptidoglycan-protein cross-linking"/>
    <property type="evidence" value="ECO:0007669"/>
    <property type="project" value="TreeGrafter"/>
</dbReference>
<evidence type="ECO:0000256" key="2">
    <source>
        <dbReference type="ARBA" id="ARBA00005992"/>
    </source>
</evidence>
<feature type="active site" description="Proton donor/acceptor" evidence="9">
    <location>
        <position position="120"/>
    </location>
</feature>
<dbReference type="AlphaFoldDB" id="A0A370DXH6"/>
<evidence type="ECO:0000313" key="12">
    <source>
        <dbReference type="Proteomes" id="UP000255508"/>
    </source>
</evidence>
<keyword evidence="4" id="KW-0808">Transferase</keyword>